<dbReference type="OrthoDB" id="6159439at2759"/>
<dbReference type="PROSITE" id="PS50071">
    <property type="entry name" value="HOMEOBOX_2"/>
    <property type="match status" value="1"/>
</dbReference>
<dbReference type="PRINTS" id="PR00024">
    <property type="entry name" value="HOMEOBOX"/>
</dbReference>
<name>A0A556VV41_BAGYA</name>
<protein>
    <submittedName>
        <fullName evidence="8">Homeobox protein Hox-A3a</fullName>
    </submittedName>
</protein>
<dbReference type="Pfam" id="PF13293">
    <property type="entry name" value="DUF4074"/>
    <property type="match status" value="1"/>
</dbReference>
<proteinExistence type="predicted"/>
<feature type="domain" description="Homeobox" evidence="7">
    <location>
        <begin position="104"/>
        <end position="164"/>
    </location>
</feature>
<evidence type="ECO:0000256" key="3">
    <source>
        <dbReference type="ARBA" id="ARBA00023242"/>
    </source>
</evidence>
<reference evidence="8 9" key="1">
    <citation type="journal article" date="2019" name="Genome Biol. Evol.">
        <title>Whole-Genome Sequencing of the Giant Devil Catfish, Bagarius yarrelli.</title>
        <authorList>
            <person name="Jiang W."/>
            <person name="Lv Y."/>
            <person name="Cheng L."/>
            <person name="Yang K."/>
            <person name="Chao B."/>
            <person name="Wang X."/>
            <person name="Li Y."/>
            <person name="Pan X."/>
            <person name="You X."/>
            <person name="Zhang Y."/>
            <person name="Yang J."/>
            <person name="Li J."/>
            <person name="Zhang X."/>
            <person name="Liu S."/>
            <person name="Sun C."/>
            <person name="Yang J."/>
            <person name="Shi Q."/>
        </authorList>
    </citation>
    <scope>NUCLEOTIDE SEQUENCE [LARGE SCALE GENOMIC DNA]</scope>
    <source>
        <strain evidence="8">JWS20170419001</strain>
        <tissue evidence="8">Muscle</tissue>
    </source>
</reference>
<dbReference type="Proteomes" id="UP000319801">
    <property type="component" value="Unassembled WGS sequence"/>
</dbReference>
<dbReference type="GO" id="GO:0000978">
    <property type="term" value="F:RNA polymerase II cis-regulatory region sequence-specific DNA binding"/>
    <property type="evidence" value="ECO:0007669"/>
    <property type="project" value="TreeGrafter"/>
</dbReference>
<feature type="compositionally biased region" description="Basic and acidic residues" evidence="6">
    <location>
        <begin position="85"/>
        <end position="99"/>
    </location>
</feature>
<gene>
    <name evidence="8" type="ORF">Baya_16239</name>
</gene>
<dbReference type="CDD" id="cd00086">
    <property type="entry name" value="homeodomain"/>
    <property type="match status" value="1"/>
</dbReference>
<keyword evidence="2 4" id="KW-0371">Homeobox</keyword>
<organism evidence="8 9">
    <name type="scientific">Bagarius yarrelli</name>
    <name type="common">Goonch</name>
    <name type="synonym">Bagrus yarrelli</name>
    <dbReference type="NCBI Taxonomy" id="175774"/>
    <lineage>
        <taxon>Eukaryota</taxon>
        <taxon>Metazoa</taxon>
        <taxon>Chordata</taxon>
        <taxon>Craniata</taxon>
        <taxon>Vertebrata</taxon>
        <taxon>Euteleostomi</taxon>
        <taxon>Actinopterygii</taxon>
        <taxon>Neopterygii</taxon>
        <taxon>Teleostei</taxon>
        <taxon>Ostariophysi</taxon>
        <taxon>Siluriformes</taxon>
        <taxon>Sisoridae</taxon>
        <taxon>Sisorinae</taxon>
        <taxon>Bagarius</taxon>
    </lineage>
</organism>
<feature type="DNA-binding region" description="Homeobox" evidence="4">
    <location>
        <begin position="106"/>
        <end position="165"/>
    </location>
</feature>
<dbReference type="InterPro" id="IPR009057">
    <property type="entry name" value="Homeodomain-like_sf"/>
</dbReference>
<comment type="caution">
    <text evidence="8">The sequence shown here is derived from an EMBL/GenBank/DDBJ whole genome shotgun (WGS) entry which is preliminary data.</text>
</comment>
<evidence type="ECO:0000313" key="8">
    <source>
        <dbReference type="EMBL" id="TTU60637.1"/>
    </source>
</evidence>
<keyword evidence="9" id="KW-1185">Reference proteome</keyword>
<dbReference type="GO" id="GO:0003309">
    <property type="term" value="P:type B pancreatic cell differentiation"/>
    <property type="evidence" value="ECO:0007669"/>
    <property type="project" value="UniProtKB-ARBA"/>
</dbReference>
<dbReference type="SUPFAM" id="SSF46689">
    <property type="entry name" value="Homeodomain-like"/>
    <property type="match status" value="1"/>
</dbReference>
<feature type="compositionally biased region" description="Polar residues" evidence="6">
    <location>
        <begin position="168"/>
        <end position="177"/>
    </location>
</feature>
<dbReference type="Pfam" id="PF00046">
    <property type="entry name" value="Homeodomain"/>
    <property type="match status" value="1"/>
</dbReference>
<evidence type="ECO:0000256" key="5">
    <source>
        <dbReference type="RuleBase" id="RU000682"/>
    </source>
</evidence>
<dbReference type="InterPro" id="IPR025281">
    <property type="entry name" value="DUF4074"/>
</dbReference>
<dbReference type="EMBL" id="VCAZ01000291">
    <property type="protein sequence ID" value="TTU60637.1"/>
    <property type="molecule type" value="Genomic_DNA"/>
</dbReference>
<keyword evidence="3 4" id="KW-0539">Nucleus</keyword>
<evidence type="ECO:0000256" key="6">
    <source>
        <dbReference type="SAM" id="MobiDB-lite"/>
    </source>
</evidence>
<sequence>MENATYCDGLAIYSYSNQRANELDYDANQQEYFSALHVENEDQRSACSLQSSTGSDTLLNLEGSSRDTPEAIDRLSVKNPNNGRNVKDAGHYSCSEDKGPGNCQSSKRARTAYTSAQLVELEKEFHFNRYLCRPRRLEMAKLLKLSERQIKIWFQNRRMKYKKDQKGPSPNSPVLPTSGSEGGGGGFASSGHSLGNRVPYDTLSPTTYSNAQRNTYSLSTSHSQAMNSMFTNCPSPQKTYLECDMHRFQGNSQICVQTQSSSEYRGANGTYVDNIGIGSNGSSIYDLPPLPQAACGNIDYSSVISMGPSHHDGALEPAQCTYSDFTPHYSQGRIQEAPKLTHL</sequence>
<evidence type="ECO:0000256" key="1">
    <source>
        <dbReference type="ARBA" id="ARBA00023125"/>
    </source>
</evidence>
<dbReference type="PANTHER" id="PTHR45664">
    <property type="entry name" value="PROTEIN ZERKNUELLT 1-RELATED"/>
    <property type="match status" value="1"/>
</dbReference>
<dbReference type="GO" id="GO:0048704">
    <property type="term" value="P:embryonic skeletal system morphogenesis"/>
    <property type="evidence" value="ECO:0007669"/>
    <property type="project" value="TreeGrafter"/>
</dbReference>
<dbReference type="PROSITE" id="PS00027">
    <property type="entry name" value="HOMEOBOX_1"/>
    <property type="match status" value="1"/>
</dbReference>
<dbReference type="InterPro" id="IPR001356">
    <property type="entry name" value="HD"/>
</dbReference>
<dbReference type="Gene3D" id="1.10.10.60">
    <property type="entry name" value="Homeodomain-like"/>
    <property type="match status" value="1"/>
</dbReference>
<dbReference type="PANTHER" id="PTHR45664:SF13">
    <property type="entry name" value="HOMEOBOX PROTEIN HOX-A3"/>
    <property type="match status" value="1"/>
</dbReference>
<evidence type="ECO:0000313" key="9">
    <source>
        <dbReference type="Proteomes" id="UP000319801"/>
    </source>
</evidence>
<dbReference type="GO" id="GO:0009952">
    <property type="term" value="P:anterior/posterior pattern specification"/>
    <property type="evidence" value="ECO:0007669"/>
    <property type="project" value="TreeGrafter"/>
</dbReference>
<evidence type="ECO:0000259" key="7">
    <source>
        <dbReference type="PROSITE" id="PS50071"/>
    </source>
</evidence>
<feature type="region of interest" description="Disordered" evidence="6">
    <location>
        <begin position="161"/>
        <end position="201"/>
    </location>
</feature>
<comment type="subcellular location">
    <subcellularLocation>
        <location evidence="4 5">Nucleus</location>
    </subcellularLocation>
</comment>
<dbReference type="InterPro" id="IPR017970">
    <property type="entry name" value="Homeobox_CS"/>
</dbReference>
<dbReference type="InterPro" id="IPR020479">
    <property type="entry name" value="HD_metazoa"/>
</dbReference>
<evidence type="ECO:0000256" key="2">
    <source>
        <dbReference type="ARBA" id="ARBA00023155"/>
    </source>
</evidence>
<feature type="region of interest" description="Disordered" evidence="6">
    <location>
        <begin position="74"/>
        <end position="106"/>
    </location>
</feature>
<dbReference type="GO" id="GO:0005634">
    <property type="term" value="C:nucleus"/>
    <property type="evidence" value="ECO:0007669"/>
    <property type="project" value="UniProtKB-SubCell"/>
</dbReference>
<dbReference type="SMART" id="SM00389">
    <property type="entry name" value="HOX"/>
    <property type="match status" value="1"/>
</dbReference>
<dbReference type="FunFam" id="1.10.10.60:FF:000176">
    <property type="entry name" value="pancreas/duodenum homeobox protein 1"/>
    <property type="match status" value="1"/>
</dbReference>
<dbReference type="AlphaFoldDB" id="A0A556VV41"/>
<keyword evidence="1 4" id="KW-0238">DNA-binding</keyword>
<evidence type="ECO:0000256" key="4">
    <source>
        <dbReference type="PROSITE-ProRule" id="PRU00108"/>
    </source>
</evidence>
<dbReference type="GO" id="GO:0000981">
    <property type="term" value="F:DNA-binding transcription factor activity, RNA polymerase II-specific"/>
    <property type="evidence" value="ECO:0007669"/>
    <property type="project" value="InterPro"/>
</dbReference>
<accession>A0A556VV41</accession>